<accession>A0A4R0MTS8</accession>
<dbReference type="EMBL" id="SJSK01000003">
    <property type="protein sequence ID" value="TCC90491.1"/>
    <property type="molecule type" value="Genomic_DNA"/>
</dbReference>
<keyword evidence="1" id="KW-1133">Transmembrane helix</keyword>
<sequence length="195" mass="21768">MKNIFTPRTLVLLLFMLVIIGIRVIAPLSPDFKIFANLSAIGAVAIFGGAYFKNNLNAFLLPVAVLLLSDLGLFLIMGKDYGFYDGWYYTYIAFILMVMVGKLMIKKVNVQNVLGASITAVFIHWIVSDFGYWLAQTIHPQTLAGFWACLVDAIPFELNFLYGTLVYSAIMFGAFEMLKAKYPALSLNRNTAIHS</sequence>
<dbReference type="AlphaFoldDB" id="A0A4R0MTS8"/>
<feature type="transmembrane region" description="Helical" evidence="1">
    <location>
        <begin position="112"/>
        <end position="135"/>
    </location>
</feature>
<dbReference type="InterPro" id="IPR046487">
    <property type="entry name" value="DUF6580"/>
</dbReference>
<reference evidence="2 3" key="1">
    <citation type="submission" date="2019-02" db="EMBL/GenBank/DDBJ databases">
        <title>Pedobacter sp. RP-1-13 sp. nov., isolated from Arctic soil.</title>
        <authorList>
            <person name="Dahal R.H."/>
        </authorList>
    </citation>
    <scope>NUCLEOTIDE SEQUENCE [LARGE SCALE GENOMIC DNA]</scope>
    <source>
        <strain evidence="2 3">RP-1-13</strain>
    </source>
</reference>
<feature type="transmembrane region" description="Helical" evidence="1">
    <location>
        <begin position="59"/>
        <end position="76"/>
    </location>
</feature>
<keyword evidence="1" id="KW-0472">Membrane</keyword>
<keyword evidence="1" id="KW-0812">Transmembrane</keyword>
<gene>
    <name evidence="2" type="ORF">EZ428_14555</name>
</gene>
<evidence type="ECO:0000313" key="2">
    <source>
        <dbReference type="EMBL" id="TCC90491.1"/>
    </source>
</evidence>
<proteinExistence type="predicted"/>
<feature type="transmembrane region" description="Helical" evidence="1">
    <location>
        <begin position="160"/>
        <end position="178"/>
    </location>
</feature>
<protein>
    <submittedName>
        <fullName evidence="2">Uncharacterized protein</fullName>
    </submittedName>
</protein>
<name>A0A4R0MTS8_9SPHI</name>
<dbReference type="Proteomes" id="UP000292884">
    <property type="component" value="Unassembled WGS sequence"/>
</dbReference>
<feature type="transmembrane region" description="Helical" evidence="1">
    <location>
        <begin position="34"/>
        <end position="52"/>
    </location>
</feature>
<keyword evidence="3" id="KW-1185">Reference proteome</keyword>
<organism evidence="2 3">
    <name type="scientific">Pedobacter frigiditerrae</name>
    <dbReference type="NCBI Taxonomy" id="2530452"/>
    <lineage>
        <taxon>Bacteria</taxon>
        <taxon>Pseudomonadati</taxon>
        <taxon>Bacteroidota</taxon>
        <taxon>Sphingobacteriia</taxon>
        <taxon>Sphingobacteriales</taxon>
        <taxon>Sphingobacteriaceae</taxon>
        <taxon>Pedobacter</taxon>
    </lineage>
</organism>
<dbReference type="Pfam" id="PF20221">
    <property type="entry name" value="DUF6580"/>
    <property type="match status" value="1"/>
</dbReference>
<comment type="caution">
    <text evidence="2">The sequence shown here is derived from an EMBL/GenBank/DDBJ whole genome shotgun (WGS) entry which is preliminary data.</text>
</comment>
<feature type="transmembrane region" description="Helical" evidence="1">
    <location>
        <begin position="88"/>
        <end position="105"/>
    </location>
</feature>
<feature type="transmembrane region" description="Helical" evidence="1">
    <location>
        <begin position="9"/>
        <end position="28"/>
    </location>
</feature>
<dbReference type="OrthoDB" id="9806699at2"/>
<dbReference type="RefSeq" id="WP_131553890.1">
    <property type="nucleotide sequence ID" value="NZ_SJSK01000003.1"/>
</dbReference>
<evidence type="ECO:0000313" key="3">
    <source>
        <dbReference type="Proteomes" id="UP000292884"/>
    </source>
</evidence>
<evidence type="ECO:0000256" key="1">
    <source>
        <dbReference type="SAM" id="Phobius"/>
    </source>
</evidence>